<keyword evidence="7" id="KW-1185">Reference proteome</keyword>
<dbReference type="Proteomes" id="UP000887566">
    <property type="component" value="Unplaced"/>
</dbReference>
<organism evidence="7 8">
    <name type="scientific">Plectus sambesii</name>
    <dbReference type="NCBI Taxonomy" id="2011161"/>
    <lineage>
        <taxon>Eukaryota</taxon>
        <taxon>Metazoa</taxon>
        <taxon>Ecdysozoa</taxon>
        <taxon>Nematoda</taxon>
        <taxon>Chromadorea</taxon>
        <taxon>Plectida</taxon>
        <taxon>Plectina</taxon>
        <taxon>Plectoidea</taxon>
        <taxon>Plectidae</taxon>
        <taxon>Plectus</taxon>
    </lineage>
</organism>
<evidence type="ECO:0000256" key="2">
    <source>
        <dbReference type="ARBA" id="ARBA00022912"/>
    </source>
</evidence>
<accession>A0A914VNT9</accession>
<dbReference type="InterPro" id="IPR004274">
    <property type="entry name" value="FCP1_dom"/>
</dbReference>
<keyword evidence="1" id="KW-0378">Hydrolase</keyword>
<dbReference type="FunFam" id="3.40.50.1000:FF:000015">
    <property type="entry name" value="CTD small phosphatase-like protein 2"/>
    <property type="match status" value="1"/>
</dbReference>
<feature type="region of interest" description="Disordered" evidence="5">
    <location>
        <begin position="102"/>
        <end position="147"/>
    </location>
</feature>
<evidence type="ECO:0000256" key="1">
    <source>
        <dbReference type="ARBA" id="ARBA00022801"/>
    </source>
</evidence>
<feature type="domain" description="FCP1 homology" evidence="6">
    <location>
        <begin position="372"/>
        <end position="531"/>
    </location>
</feature>
<dbReference type="CDD" id="cd07521">
    <property type="entry name" value="HAD_FCP1-like"/>
    <property type="match status" value="1"/>
</dbReference>
<feature type="compositionally biased region" description="Low complexity" evidence="5">
    <location>
        <begin position="128"/>
        <end position="139"/>
    </location>
</feature>
<dbReference type="PROSITE" id="PS50969">
    <property type="entry name" value="FCP1"/>
    <property type="match status" value="1"/>
</dbReference>
<dbReference type="AlphaFoldDB" id="A0A914VNT9"/>
<dbReference type="GO" id="GO:0004721">
    <property type="term" value="F:phosphoprotein phosphatase activity"/>
    <property type="evidence" value="ECO:0007669"/>
    <property type="project" value="UniProtKB-KW"/>
</dbReference>
<proteinExistence type="inferred from homology"/>
<evidence type="ECO:0000256" key="5">
    <source>
        <dbReference type="SAM" id="MobiDB-lite"/>
    </source>
</evidence>
<protein>
    <submittedName>
        <fullName evidence="8">FCP1 homology domain-containing protein</fullName>
    </submittedName>
</protein>
<evidence type="ECO:0000259" key="6">
    <source>
        <dbReference type="PROSITE" id="PS50969"/>
    </source>
</evidence>
<dbReference type="WBParaSite" id="PSAMB.scaffold2254size24321.g17048.t1">
    <property type="protein sequence ID" value="PSAMB.scaffold2254size24321.g17048.t1"/>
    <property type="gene ID" value="PSAMB.scaffold2254size24321.g17048"/>
</dbReference>
<evidence type="ECO:0000313" key="7">
    <source>
        <dbReference type="Proteomes" id="UP000887566"/>
    </source>
</evidence>
<dbReference type="GO" id="GO:0005634">
    <property type="term" value="C:nucleus"/>
    <property type="evidence" value="ECO:0007669"/>
    <property type="project" value="UniProtKB-ARBA"/>
</dbReference>
<dbReference type="Gene3D" id="3.40.50.1000">
    <property type="entry name" value="HAD superfamily/HAD-like"/>
    <property type="match status" value="1"/>
</dbReference>
<dbReference type="InterPro" id="IPR050365">
    <property type="entry name" value="TIM50"/>
</dbReference>
<feature type="compositionally biased region" description="Low complexity" evidence="5">
    <location>
        <begin position="102"/>
        <end position="118"/>
    </location>
</feature>
<dbReference type="SUPFAM" id="SSF56784">
    <property type="entry name" value="HAD-like"/>
    <property type="match status" value="1"/>
</dbReference>
<dbReference type="InterPro" id="IPR011948">
    <property type="entry name" value="Dullard_phosphatase"/>
</dbReference>
<evidence type="ECO:0000313" key="8">
    <source>
        <dbReference type="WBParaSite" id="PSAMB.scaffold2254size24321.g17048.t1"/>
    </source>
</evidence>
<comment type="function">
    <text evidence="3">Probable phosphatase.</text>
</comment>
<evidence type="ECO:0000256" key="4">
    <source>
        <dbReference type="ARBA" id="ARBA00038355"/>
    </source>
</evidence>
<keyword evidence="2" id="KW-0904">Protein phosphatase</keyword>
<reference evidence="8" key="1">
    <citation type="submission" date="2022-11" db="UniProtKB">
        <authorList>
            <consortium name="WormBaseParasite"/>
        </authorList>
    </citation>
    <scope>IDENTIFICATION</scope>
</reference>
<dbReference type="Pfam" id="PF03031">
    <property type="entry name" value="NIF"/>
    <property type="match status" value="1"/>
</dbReference>
<dbReference type="InterPro" id="IPR023214">
    <property type="entry name" value="HAD_sf"/>
</dbReference>
<sequence>MAAMKRGEEGEESMREHLVTFAIWLMASRAAEGLASDGAAAGISSSTQVRARSILHRFSTDRPSRLKLIRRLGRPRSCRRRAVYIGACVSRCHHSSSMLLLQSSPSRRSSAHVPSRAADQLLPMSGESSQRVRSRQPQSAGRRRSCSLSLSVMPAAVGKRHSPALPTKRPVAISAADGFGLSPPKCAKRSPSPVVINVDHHTGPAARGAFEKTSSYPPDDHILLENLSEPARNTDGTDGDAEWDGSGKKMSMFSPVYPPNGVCKPNGHPAPTSNGPTVTPSLPSTNGHEVTAVALRFDGEEGGLETEKEEEEEVKIEYAVAPVNGVNGANGEYTQEVVDFEAYLDPYYFIKHLPPLTEEMRNRCPALPLRTRSTPSFSLVLDLDETLVHCSLTELEDASLTFPVHFQDNTYQVYVRVRPYFHEFLEQLSQCFEIILFTASKRVYADKLLNLLDPGKRLIRHRLFREHCVCVCGNYIKDLTILGRDLSKTIIIDNSPQSFGYQIDNGIPIESWFFEKNDQELLKLIPFLRELSTHNGDVRHILRDRYRIRDLLPPG</sequence>
<dbReference type="PANTHER" id="PTHR12210">
    <property type="entry name" value="DULLARD PROTEIN PHOSPHATASE"/>
    <property type="match status" value="1"/>
</dbReference>
<dbReference type="SMART" id="SM00577">
    <property type="entry name" value="CPDc"/>
    <property type="match status" value="1"/>
</dbReference>
<dbReference type="NCBIfam" id="TIGR02251">
    <property type="entry name" value="HIF-SF_euk"/>
    <property type="match status" value="1"/>
</dbReference>
<comment type="similarity">
    <text evidence="4">Belongs to the CTDSPL2 family.</text>
</comment>
<name>A0A914VNT9_9BILA</name>
<dbReference type="InterPro" id="IPR036412">
    <property type="entry name" value="HAD-like_sf"/>
</dbReference>
<evidence type="ECO:0000256" key="3">
    <source>
        <dbReference type="ARBA" id="ARBA00037324"/>
    </source>
</evidence>